<dbReference type="Pfam" id="PF04203">
    <property type="entry name" value="Sortase"/>
    <property type="match status" value="1"/>
</dbReference>
<dbReference type="SUPFAM" id="SSF63817">
    <property type="entry name" value="Sortase"/>
    <property type="match status" value="1"/>
</dbReference>
<evidence type="ECO:0000256" key="1">
    <source>
        <dbReference type="ARBA" id="ARBA00022801"/>
    </source>
</evidence>
<comment type="caution">
    <text evidence="3">The sequence shown here is derived from an EMBL/GenBank/DDBJ whole genome shotgun (WGS) entry which is preliminary data.</text>
</comment>
<protein>
    <submittedName>
        <fullName evidence="3">Class F sortase</fullName>
    </submittedName>
</protein>
<dbReference type="Proteomes" id="UP001500957">
    <property type="component" value="Unassembled WGS sequence"/>
</dbReference>
<evidence type="ECO:0000313" key="4">
    <source>
        <dbReference type="Proteomes" id="UP001500957"/>
    </source>
</evidence>
<dbReference type="EMBL" id="BAAAHE010000004">
    <property type="protein sequence ID" value="GAA0604749.1"/>
    <property type="molecule type" value="Genomic_DNA"/>
</dbReference>
<keyword evidence="2" id="KW-0732">Signal</keyword>
<organism evidence="3 4">
    <name type="scientific">Sporichthya brevicatena</name>
    <dbReference type="NCBI Taxonomy" id="171442"/>
    <lineage>
        <taxon>Bacteria</taxon>
        <taxon>Bacillati</taxon>
        <taxon>Actinomycetota</taxon>
        <taxon>Actinomycetes</taxon>
        <taxon>Sporichthyales</taxon>
        <taxon>Sporichthyaceae</taxon>
        <taxon>Sporichthya</taxon>
    </lineage>
</organism>
<keyword evidence="4" id="KW-1185">Reference proteome</keyword>
<dbReference type="InterPro" id="IPR005754">
    <property type="entry name" value="Sortase"/>
</dbReference>
<dbReference type="NCBIfam" id="NF033748">
    <property type="entry name" value="class_F_sortase"/>
    <property type="match status" value="1"/>
</dbReference>
<dbReference type="Gene3D" id="2.40.260.10">
    <property type="entry name" value="Sortase"/>
    <property type="match status" value="1"/>
</dbReference>
<proteinExistence type="predicted"/>
<dbReference type="InterPro" id="IPR042001">
    <property type="entry name" value="Sortase_F"/>
</dbReference>
<keyword evidence="1" id="KW-0378">Hydrolase</keyword>
<feature type="chain" id="PRO_5045940052" evidence="2">
    <location>
        <begin position="22"/>
        <end position="230"/>
    </location>
</feature>
<dbReference type="InterPro" id="IPR023365">
    <property type="entry name" value="Sortase_dom-sf"/>
</dbReference>
<feature type="signal peptide" evidence="2">
    <location>
        <begin position="1"/>
        <end position="21"/>
    </location>
</feature>
<reference evidence="3 4" key="1">
    <citation type="journal article" date="2019" name="Int. J. Syst. Evol. Microbiol.">
        <title>The Global Catalogue of Microorganisms (GCM) 10K type strain sequencing project: providing services to taxonomists for standard genome sequencing and annotation.</title>
        <authorList>
            <consortium name="The Broad Institute Genomics Platform"/>
            <consortium name="The Broad Institute Genome Sequencing Center for Infectious Disease"/>
            <person name="Wu L."/>
            <person name="Ma J."/>
        </authorList>
    </citation>
    <scope>NUCLEOTIDE SEQUENCE [LARGE SCALE GENOMIC DNA]</scope>
    <source>
        <strain evidence="3 4">JCM 10671</strain>
    </source>
</reference>
<evidence type="ECO:0000256" key="2">
    <source>
        <dbReference type="SAM" id="SignalP"/>
    </source>
</evidence>
<accession>A0ABN1G6A2</accession>
<sequence>MTLIALAVAATLACGGLMAIALGHGPTEATSSAPRPGTIFDQPVDSIPGPDEPLIAPASFAPAATELAPLSRSEPTHLRISRVGIDTDLMTLGLNPDGSIEVPPDDAGAPAGWYRNLASPGEKGPAVILGHLDSPTDKGVFFNLGALRAGDVVVVDRKDGSRVTFTVDMVAAFSRDAFPTAGVYGATDHPGLRLVTCGGRFSRDRGYEDSVIVFASLTDTYVPVRSSWWR</sequence>
<name>A0ABN1G6A2_9ACTN</name>
<evidence type="ECO:0000313" key="3">
    <source>
        <dbReference type="EMBL" id="GAA0604749.1"/>
    </source>
</evidence>
<dbReference type="RefSeq" id="WP_344600891.1">
    <property type="nucleotide sequence ID" value="NZ_BAAAHE010000004.1"/>
</dbReference>
<gene>
    <name evidence="3" type="ORF">GCM10009547_03290</name>
</gene>
<dbReference type="CDD" id="cd05829">
    <property type="entry name" value="Sortase_F"/>
    <property type="match status" value="1"/>
</dbReference>